<dbReference type="GO" id="GO:0006283">
    <property type="term" value="P:transcription-coupled nucleotide-excision repair"/>
    <property type="evidence" value="ECO:0007669"/>
    <property type="project" value="TreeGrafter"/>
</dbReference>
<dbReference type="WBParaSite" id="HDID_0000796001-mRNA-1">
    <property type="protein sequence ID" value="HDID_0000796001-mRNA-1"/>
    <property type="gene ID" value="HDID_0000796001"/>
</dbReference>
<gene>
    <name evidence="6" type="ORF">HDID_LOCUS7958</name>
</gene>
<evidence type="ECO:0000256" key="3">
    <source>
        <dbReference type="SAM" id="MobiDB-lite"/>
    </source>
</evidence>
<reference evidence="6 7" key="2">
    <citation type="submission" date="2018-11" db="EMBL/GenBank/DDBJ databases">
        <authorList>
            <consortium name="Pathogen Informatics"/>
        </authorList>
    </citation>
    <scope>NUCLEOTIDE SEQUENCE [LARGE SCALE GENOMIC DNA]</scope>
</reference>
<dbReference type="GO" id="GO:0005524">
    <property type="term" value="F:ATP binding"/>
    <property type="evidence" value="ECO:0007669"/>
    <property type="project" value="InterPro"/>
</dbReference>
<dbReference type="EMBL" id="UYSG01011003">
    <property type="protein sequence ID" value="VDL60276.1"/>
    <property type="molecule type" value="Genomic_DNA"/>
</dbReference>
<dbReference type="Gene3D" id="3.40.50.10810">
    <property type="entry name" value="Tandem AAA-ATPase domain"/>
    <property type="match status" value="1"/>
</dbReference>
<organism evidence="8">
    <name type="scientific">Hymenolepis diminuta</name>
    <name type="common">Rat tapeworm</name>
    <dbReference type="NCBI Taxonomy" id="6216"/>
    <lineage>
        <taxon>Eukaryota</taxon>
        <taxon>Metazoa</taxon>
        <taxon>Spiralia</taxon>
        <taxon>Lophotrochozoa</taxon>
        <taxon>Platyhelminthes</taxon>
        <taxon>Cestoda</taxon>
        <taxon>Eucestoda</taxon>
        <taxon>Cyclophyllidea</taxon>
        <taxon>Hymenolepididae</taxon>
        <taxon>Hymenolepis</taxon>
    </lineage>
</organism>
<dbReference type="InterPro" id="IPR000330">
    <property type="entry name" value="SNF2_N"/>
</dbReference>
<dbReference type="Proteomes" id="UP000274504">
    <property type="component" value="Unassembled WGS sequence"/>
</dbReference>
<feature type="coiled-coil region" evidence="2">
    <location>
        <begin position="39"/>
        <end position="117"/>
    </location>
</feature>
<evidence type="ECO:0000259" key="4">
    <source>
        <dbReference type="PROSITE" id="PS51192"/>
    </source>
</evidence>
<dbReference type="SUPFAM" id="SSF52540">
    <property type="entry name" value="P-loop containing nucleoside triphosphate hydrolases"/>
    <property type="match status" value="2"/>
</dbReference>
<feature type="compositionally biased region" description="Basic and acidic residues" evidence="3">
    <location>
        <begin position="862"/>
        <end position="885"/>
    </location>
</feature>
<dbReference type="Gene3D" id="3.40.50.300">
    <property type="entry name" value="P-loop containing nucleotide triphosphate hydrolases"/>
    <property type="match status" value="1"/>
</dbReference>
<dbReference type="InterPro" id="IPR027417">
    <property type="entry name" value="P-loop_NTPase"/>
</dbReference>
<dbReference type="GO" id="GO:0008094">
    <property type="term" value="F:ATP-dependent activity, acting on DNA"/>
    <property type="evidence" value="ECO:0007669"/>
    <property type="project" value="TreeGrafter"/>
</dbReference>
<evidence type="ECO:0000313" key="7">
    <source>
        <dbReference type="Proteomes" id="UP000274504"/>
    </source>
</evidence>
<evidence type="ECO:0000256" key="1">
    <source>
        <dbReference type="ARBA" id="ARBA00022801"/>
    </source>
</evidence>
<evidence type="ECO:0000259" key="5">
    <source>
        <dbReference type="PROSITE" id="PS51194"/>
    </source>
</evidence>
<feature type="compositionally biased region" description="Basic residues" evidence="3">
    <location>
        <begin position="826"/>
        <end position="837"/>
    </location>
</feature>
<dbReference type="Pfam" id="PF00176">
    <property type="entry name" value="SNF2-rel_dom"/>
    <property type="match status" value="1"/>
</dbReference>
<keyword evidence="1" id="KW-0378">Hydrolase</keyword>
<reference evidence="8" key="1">
    <citation type="submission" date="2017-02" db="UniProtKB">
        <authorList>
            <consortium name="WormBaseParasite"/>
        </authorList>
    </citation>
    <scope>IDENTIFICATION</scope>
</reference>
<accession>A0A0R3SRW2</accession>
<dbReference type="InterPro" id="IPR001650">
    <property type="entry name" value="Helicase_C-like"/>
</dbReference>
<name>A0A0R3SRW2_HYMDI</name>
<feature type="compositionally biased region" description="Basic and acidic residues" evidence="3">
    <location>
        <begin position="838"/>
        <end position="854"/>
    </location>
</feature>
<feature type="region of interest" description="Disordered" evidence="3">
    <location>
        <begin position="795"/>
        <end position="885"/>
    </location>
</feature>
<keyword evidence="2" id="KW-0175">Coiled coil</keyword>
<dbReference type="SMART" id="SM00490">
    <property type="entry name" value="HELICc"/>
    <property type="match status" value="1"/>
</dbReference>
<dbReference type="InterPro" id="IPR014001">
    <property type="entry name" value="Helicase_ATP-bd"/>
</dbReference>
<dbReference type="FunFam" id="3.40.50.10810:FF:000094">
    <property type="entry name" value="DNA excision repair protein ERCC-6"/>
    <property type="match status" value="1"/>
</dbReference>
<dbReference type="Pfam" id="PF00271">
    <property type="entry name" value="Helicase_C"/>
    <property type="match status" value="1"/>
</dbReference>
<dbReference type="PANTHER" id="PTHR45629:SF7">
    <property type="entry name" value="DNA EXCISION REPAIR PROTEIN ERCC-6-RELATED"/>
    <property type="match status" value="1"/>
</dbReference>
<dbReference type="GO" id="GO:0005634">
    <property type="term" value="C:nucleus"/>
    <property type="evidence" value="ECO:0007669"/>
    <property type="project" value="TreeGrafter"/>
</dbReference>
<dbReference type="SMART" id="SM00487">
    <property type="entry name" value="DEXDc"/>
    <property type="match status" value="1"/>
</dbReference>
<feature type="domain" description="Helicase ATP-binding" evidence="4">
    <location>
        <begin position="226"/>
        <end position="421"/>
    </location>
</feature>
<dbReference type="AlphaFoldDB" id="A0A0R3SRW2"/>
<dbReference type="InterPro" id="IPR049730">
    <property type="entry name" value="SNF2/RAD54-like_C"/>
</dbReference>
<dbReference type="PANTHER" id="PTHR45629">
    <property type="entry name" value="SNF2/RAD54 FAMILY MEMBER"/>
    <property type="match status" value="1"/>
</dbReference>
<sequence>MLIDRNKIESANLSDLGSISQVAAVYDESVLDAGVCAQVEETLRKKSTLKQKIQQNLENIRCDIQLKETEISRLEDTLAATLEGISDEGNRSLERNIRSLENEITTKKSLLVTLQKREAICLEILQKPDETIDLNSKTVVNISDKESLVSFRRPTVSKISKSSSRRQSIDIDDADLKAYRKRLCDYENEVTEETDNDEILKGGLRIPADIWNRLYPYQREGVAWLWGLHQHGVGGILGDEMGLGKTVQIIAFLASLHYSNLPISTSSYDVAISQMKHSSSPSCISEGLAPTLVVCPGTVLKQWLAEFRTWMPTARAVIIHSSGSGYNNLVSIAPRLIDSLFKTSGFAITTYGTLAQHRDLLVPLPWYYVVLDEGHKIKNPQAEITVTVKRFITPHRIIVSGTPMQNNLKELWCIFDFVYPGKLGGGMMDFLVNFGVPITMGGYANASPLEVETAYRCACTLKRILSPYLLRRMKKDVQLELPRKSEQVLFCHLTSYQRSVYEEYLNSRACQYILRGMGNVLGGLVLLKKLCNHPDLVTGGPKHFGSRLGEEDDDNYEEGDYWQRFGCSRRSGKLVVTLDLLALWWEQKHKVLLFTQSRRMLNILEKHASRRSYPYLRMDGATPTGQRQRLVEQFNSTQSSDCFLFLLTTRVGGLGVNLTGADRVLIYDPDWNPSTDAQARERAWRIGQERKVAVYRLLTSGTLEEKVYQRQIFKQFLTNRVLKNPRQQRFFKLNSVHDLFMLNDEAASRPSDANGGMPTKHVSFFKAVGVPKHAVTDNRFDAIFAANPEKLKELENASDDDDNQEAPDEVGEDDSEKEETPEERKARLRAQAKRLSRKLVEKYSHRGTRVDGKRIRGVARRSRFDEGEIEKKEGSNQSDHAEKEPDLDPFVASVLCGPDQDEKLESLKRKRSEVNEYMKEEALKVAATALEAIRPKKRKSHRSKDTLSPVKKRLKGVTVVNHDTLMNNFLMSEKRVDPALERIQASRLANSVTKWLNTLEDRIKSSSLQIPFLGTSNPINGAIFGQIKDRFLYSPNERNCPLFLAYKRQESILKPEDASNNLLFAGHNRLSSSAMLELIRERRDASMNILGLSIVTTNPITLQERGSISKEEKELRKIAYRLLILFAGGESCSTPSVSTAVIVDQFSELLTSQKRNSRSQIPGELTGRHFRALLRSIANPPARKGNEDGTEVWVLKPQFVSLASAITHLPPTLLN</sequence>
<dbReference type="InterPro" id="IPR050496">
    <property type="entry name" value="SNF2_RAD54_helicase_repair"/>
</dbReference>
<dbReference type="GO" id="GO:0016787">
    <property type="term" value="F:hydrolase activity"/>
    <property type="evidence" value="ECO:0007669"/>
    <property type="project" value="UniProtKB-KW"/>
</dbReference>
<proteinExistence type="predicted"/>
<protein>
    <submittedName>
        <fullName evidence="8">DNA excision repair protein ERCC-6</fullName>
    </submittedName>
</protein>
<feature type="compositionally biased region" description="Acidic residues" evidence="3">
    <location>
        <begin position="796"/>
        <end position="821"/>
    </location>
</feature>
<dbReference type="CDD" id="cd18000">
    <property type="entry name" value="DEXHc_ERCC6"/>
    <property type="match status" value="1"/>
</dbReference>
<feature type="domain" description="Helicase C-terminal" evidence="5">
    <location>
        <begin position="577"/>
        <end position="737"/>
    </location>
</feature>
<evidence type="ECO:0000313" key="6">
    <source>
        <dbReference type="EMBL" id="VDL60276.1"/>
    </source>
</evidence>
<evidence type="ECO:0000256" key="2">
    <source>
        <dbReference type="SAM" id="Coils"/>
    </source>
</evidence>
<evidence type="ECO:0000313" key="8">
    <source>
        <dbReference type="WBParaSite" id="HDID_0000796001-mRNA-1"/>
    </source>
</evidence>
<dbReference type="PROSITE" id="PS51194">
    <property type="entry name" value="HELICASE_CTER"/>
    <property type="match status" value="1"/>
</dbReference>
<dbReference type="CDD" id="cd18793">
    <property type="entry name" value="SF2_C_SNF"/>
    <property type="match status" value="1"/>
</dbReference>
<dbReference type="OrthoDB" id="413460at2759"/>
<dbReference type="InterPro" id="IPR038718">
    <property type="entry name" value="SNF2-like_sf"/>
</dbReference>
<dbReference type="PROSITE" id="PS51192">
    <property type="entry name" value="HELICASE_ATP_BIND_1"/>
    <property type="match status" value="1"/>
</dbReference>
<dbReference type="STRING" id="6216.A0A0R3SRW2"/>